<dbReference type="Proteomes" id="UP000466535">
    <property type="component" value="Unassembled WGS sequence"/>
</dbReference>
<keyword evidence="4" id="KW-1185">Reference proteome</keyword>
<dbReference type="RefSeq" id="WP_159762700.1">
    <property type="nucleotide sequence ID" value="NZ_WUUT01000001.1"/>
</dbReference>
<accession>A0A6B0T4X5</accession>
<keyword evidence="1" id="KW-1133">Transmembrane helix</keyword>
<evidence type="ECO:0000256" key="1">
    <source>
        <dbReference type="SAM" id="Phobius"/>
    </source>
</evidence>
<organism evidence="3 4">
    <name type="scientific">Halovenus carboxidivorans</name>
    <dbReference type="NCBI Taxonomy" id="2692199"/>
    <lineage>
        <taxon>Archaea</taxon>
        <taxon>Methanobacteriati</taxon>
        <taxon>Methanobacteriota</taxon>
        <taxon>Stenosarchaea group</taxon>
        <taxon>Halobacteria</taxon>
        <taxon>Halobacteriales</taxon>
        <taxon>Haloarculaceae</taxon>
        <taxon>Halovenus</taxon>
    </lineage>
</organism>
<dbReference type="AlphaFoldDB" id="A0A6B0T4X5"/>
<comment type="caution">
    <text evidence="3">The sequence shown here is derived from an EMBL/GenBank/DDBJ whole genome shotgun (WGS) entry which is preliminary data.</text>
</comment>
<dbReference type="EMBL" id="WUUT01000001">
    <property type="protein sequence ID" value="MXR50583.1"/>
    <property type="molecule type" value="Genomic_DNA"/>
</dbReference>
<evidence type="ECO:0000313" key="3">
    <source>
        <dbReference type="EMBL" id="MXR50583.1"/>
    </source>
</evidence>
<evidence type="ECO:0000259" key="2">
    <source>
        <dbReference type="Pfam" id="PF25934"/>
    </source>
</evidence>
<sequence length="160" mass="17878">MQSGITVGTFTKTLLILTVLTGSVTIVGIEVLQWNADTVEYSIETLSQSCDPQSDSRYVLEYSNLSATDQEIFRSALRADDVYTTRTPPDDFLVQTDTTEDNYVRYDSECYRLTAQSRRENPLFEAFLLRTVGGVLTGVFTVAAVIGLAWTTIRRRGDDP</sequence>
<keyword evidence="1" id="KW-0812">Transmembrane</keyword>
<protein>
    <recommendedName>
        <fullName evidence="2">DUF7979 domain-containing protein</fullName>
    </recommendedName>
</protein>
<reference evidence="3 4" key="1">
    <citation type="submission" date="2019-12" db="EMBL/GenBank/DDBJ databases">
        <title>Isolation and characterization of three novel carbon monoxide-oxidizing members of Halobacteria from salione crusts and soils.</title>
        <authorList>
            <person name="Myers M.R."/>
            <person name="King G.M."/>
        </authorList>
    </citation>
    <scope>NUCLEOTIDE SEQUENCE [LARGE SCALE GENOMIC DNA]</scope>
    <source>
        <strain evidence="3 4">WSH3</strain>
    </source>
</reference>
<proteinExistence type="predicted"/>
<name>A0A6B0T4X5_9EURY</name>
<keyword evidence="1" id="KW-0472">Membrane</keyword>
<gene>
    <name evidence="3" type="ORF">GRX03_03030</name>
</gene>
<evidence type="ECO:0000313" key="4">
    <source>
        <dbReference type="Proteomes" id="UP000466535"/>
    </source>
</evidence>
<feature type="transmembrane region" description="Helical" evidence="1">
    <location>
        <begin position="127"/>
        <end position="150"/>
    </location>
</feature>
<dbReference type="Pfam" id="PF25934">
    <property type="entry name" value="DUF7979"/>
    <property type="match status" value="1"/>
</dbReference>
<feature type="domain" description="DUF7979" evidence="2">
    <location>
        <begin position="41"/>
        <end position="114"/>
    </location>
</feature>
<dbReference type="InterPro" id="IPR058285">
    <property type="entry name" value="DUF7979"/>
</dbReference>